<reference evidence="1 2" key="1">
    <citation type="journal article" date="2013" name="Genome Announc.">
        <title>Draft Genome Sequences of Mycoplasma auris and Mycoplasma yeatsii, Two Species of the Ear Canal of Caprinae.</title>
        <authorList>
            <person name="Dordet-Frisoni E."/>
            <person name="Baranowski E."/>
            <person name="Barre A."/>
            <person name="Blanchard A."/>
            <person name="Breton M."/>
            <person name="Couture C."/>
            <person name="Dupuy V."/>
            <person name="Gaurivaud P."/>
            <person name="Jacob D."/>
            <person name="Lemaitre C."/>
            <person name="Manso-Silvan L."/>
            <person name="Nikolski M."/>
            <person name="Nouvel L.X."/>
            <person name="Poumarat F."/>
            <person name="Sirand-Pugnet P."/>
            <person name="Thebault P."/>
            <person name="Theil S."/>
            <person name="Thiaucourt F."/>
            <person name="Citti C."/>
            <person name="Tardy F."/>
        </authorList>
    </citation>
    <scope>NUCLEOTIDE SEQUENCE [LARGE SCALE GENOMIC DNA]</scope>
    <source>
        <strain evidence="1 2">15026</strain>
    </source>
</reference>
<evidence type="ECO:0000313" key="2">
    <source>
        <dbReference type="Proteomes" id="UP000013131"/>
    </source>
</evidence>
<dbReference type="OrthoDB" id="9827289at2"/>
<gene>
    <name evidence="1" type="ORF">MAU_2190</name>
</gene>
<evidence type="ECO:0008006" key="3">
    <source>
        <dbReference type="Google" id="ProtNLM"/>
    </source>
</evidence>
<organism evidence="1 2">
    <name type="scientific">Metamycoplasma auris 15026</name>
    <dbReference type="NCBI Taxonomy" id="1188233"/>
    <lineage>
        <taxon>Bacteria</taxon>
        <taxon>Bacillati</taxon>
        <taxon>Mycoplasmatota</taxon>
        <taxon>Mycoplasmoidales</taxon>
        <taxon>Metamycoplasmataceae</taxon>
        <taxon>Metamycoplasma</taxon>
    </lineage>
</organism>
<evidence type="ECO:0000313" key="1">
    <source>
        <dbReference type="EMBL" id="ENY69026.1"/>
    </source>
</evidence>
<name>N9VC75_9BACT</name>
<dbReference type="AlphaFoldDB" id="N9VC75"/>
<dbReference type="EMBL" id="AORI01000007">
    <property type="protein sequence ID" value="ENY69026.1"/>
    <property type="molecule type" value="Genomic_DNA"/>
</dbReference>
<dbReference type="PROSITE" id="PS51257">
    <property type="entry name" value="PROKAR_LIPOPROTEIN"/>
    <property type="match status" value="1"/>
</dbReference>
<proteinExistence type="predicted"/>
<protein>
    <recommendedName>
        <fullName evidence="3">Lipoprotein</fullName>
    </recommendedName>
</protein>
<keyword evidence="2" id="KW-1185">Reference proteome</keyword>
<dbReference type="PATRIC" id="fig|1188233.3.peg.221"/>
<dbReference type="Proteomes" id="UP000013131">
    <property type="component" value="Unassembled WGS sequence"/>
</dbReference>
<comment type="caution">
    <text evidence="1">The sequence shown here is derived from an EMBL/GenBank/DDBJ whole genome shotgun (WGS) entry which is preliminary data.</text>
</comment>
<sequence>MKKSLALSLITTSIITISSPLLVISCNNKNEQKEDKKANDTNNKNTIDINTNATNTTNKIKLENLIKITNLGQLVVSNPDELPRHEKIREALLNLNKDILTSEILKDLFIGSIKENKATIYVSKYSKNKNKYLENQKVIVTYKLVVKKDLSELIKITNIGAIALKNNTITNETIFEAIKNFNPDFKALNISQIKIEIIDKNKAKIIANDANLIGEVIVNFSIFANSKHNKLINQYSNEITKLTNIITNLNKYQFDKSLLEPIDTETEISSIEFDNEITKDNIEQKYDEMLDALTKNLQYGIESLKKAIEWLKNNEDKEATKEITNLSNEIKNLKQFLKENWEKDDALFSFSISKKEYENENIEIDFS</sequence>
<dbReference type="RefSeq" id="WP_004423982.1">
    <property type="nucleotide sequence ID" value="NZ_AORI01000007.1"/>
</dbReference>
<accession>N9VC75</accession>